<feature type="transmembrane region" description="Helical" evidence="6">
    <location>
        <begin position="185"/>
        <end position="206"/>
    </location>
</feature>
<dbReference type="RefSeq" id="WP_004206986.1">
    <property type="nucleotide sequence ID" value="NZ_LYMM01000041.1"/>
</dbReference>
<dbReference type="InterPro" id="IPR013525">
    <property type="entry name" value="ABC2_TM"/>
</dbReference>
<proteinExistence type="predicted"/>
<keyword evidence="5 6" id="KW-0472">Membrane</keyword>
<dbReference type="PANTHER" id="PTHR30294:SF47">
    <property type="entry name" value="INNER MEMBRANE TRANSPORT PERMEASE YHHJ"/>
    <property type="match status" value="1"/>
</dbReference>
<keyword evidence="3 6" id="KW-0812">Transmembrane</keyword>
<dbReference type="OrthoDB" id="9784671at2"/>
<evidence type="ECO:0000256" key="2">
    <source>
        <dbReference type="ARBA" id="ARBA00022475"/>
    </source>
</evidence>
<evidence type="ECO:0000259" key="7">
    <source>
        <dbReference type="Pfam" id="PF12698"/>
    </source>
</evidence>
<gene>
    <name evidence="8" type="ORF">A8V01_21715</name>
</gene>
<sequence length="387" mass="41098">MIRAFVDSARRETAFLRGSVWDLALVTWLPLLLLAIVAVQLSAGVMRNLPIVVVDEDGGGVARDLTRKLEASPGLKVAARPPDMAQAEHLVRSNAAYAVVLIPRDLERTVLRGETGKILLFYNASYSTPSGSVLREVGTVVQAHAKALAGEQSAAIAGPARVRPQPVSVQSRILYNPQASYELQLVALIHPALLHLLFMIAVVSALGRELRDGTIGAWLAGPRGEAVAAVAGKIAPYILIFLLWGALATGYLAVYRGWPVQGSVAMLMGGYLALYLAYAGMALFIVGATLSMGQALSMTALYAGASFAFAGAIFPIESASAFARLWSALLPFTRFARLVAEQWMIGAPVLASLGSILALFAFLVVGSGAGLPRYVSARMSPEVWGRR</sequence>
<reference evidence="8 9" key="1">
    <citation type="submission" date="2016-05" db="EMBL/GenBank/DDBJ databases">
        <title>Complete genome sequence of Novosphingobium guangzhouense SA925(T).</title>
        <authorList>
            <person name="Sha S."/>
        </authorList>
    </citation>
    <scope>NUCLEOTIDE SEQUENCE [LARGE SCALE GENOMIC DNA]</scope>
    <source>
        <strain evidence="8 9">SA925</strain>
    </source>
</reference>
<evidence type="ECO:0000313" key="9">
    <source>
        <dbReference type="Proteomes" id="UP000236327"/>
    </source>
</evidence>
<protein>
    <recommendedName>
        <fullName evidence="7">ABC-2 type transporter transmembrane domain-containing protein</fullName>
    </recommendedName>
</protein>
<feature type="transmembrane region" description="Helical" evidence="6">
    <location>
        <begin position="227"/>
        <end position="252"/>
    </location>
</feature>
<keyword evidence="4 6" id="KW-1133">Transmembrane helix</keyword>
<feature type="domain" description="ABC-2 type transporter transmembrane" evidence="7">
    <location>
        <begin position="23"/>
        <end position="365"/>
    </location>
</feature>
<feature type="transmembrane region" description="Helical" evidence="6">
    <location>
        <begin position="20"/>
        <end position="41"/>
    </location>
</feature>
<accession>A0A2K2FYM2</accession>
<dbReference type="GO" id="GO:0140359">
    <property type="term" value="F:ABC-type transporter activity"/>
    <property type="evidence" value="ECO:0007669"/>
    <property type="project" value="InterPro"/>
</dbReference>
<feature type="transmembrane region" description="Helical" evidence="6">
    <location>
        <begin position="343"/>
        <end position="371"/>
    </location>
</feature>
<evidence type="ECO:0000256" key="5">
    <source>
        <dbReference type="ARBA" id="ARBA00023136"/>
    </source>
</evidence>
<evidence type="ECO:0000313" key="8">
    <source>
        <dbReference type="EMBL" id="PNU03899.1"/>
    </source>
</evidence>
<keyword evidence="9" id="KW-1185">Reference proteome</keyword>
<dbReference type="PANTHER" id="PTHR30294">
    <property type="entry name" value="MEMBRANE COMPONENT OF ABC TRANSPORTER YHHJ-RELATED"/>
    <property type="match status" value="1"/>
</dbReference>
<evidence type="ECO:0000256" key="4">
    <source>
        <dbReference type="ARBA" id="ARBA00022989"/>
    </source>
</evidence>
<dbReference type="Proteomes" id="UP000236327">
    <property type="component" value="Unassembled WGS sequence"/>
</dbReference>
<evidence type="ECO:0000256" key="6">
    <source>
        <dbReference type="SAM" id="Phobius"/>
    </source>
</evidence>
<dbReference type="Pfam" id="PF12698">
    <property type="entry name" value="ABC2_membrane_3"/>
    <property type="match status" value="1"/>
</dbReference>
<feature type="transmembrane region" description="Helical" evidence="6">
    <location>
        <begin position="264"/>
        <end position="288"/>
    </location>
</feature>
<dbReference type="InterPro" id="IPR051449">
    <property type="entry name" value="ABC-2_transporter_component"/>
</dbReference>
<feature type="transmembrane region" description="Helical" evidence="6">
    <location>
        <begin position="300"/>
        <end position="323"/>
    </location>
</feature>
<dbReference type="AlphaFoldDB" id="A0A2K2FYM2"/>
<name>A0A2K2FYM2_9SPHN</name>
<organism evidence="8 9">
    <name type="scientific">Novosphingobium guangzhouense</name>
    <dbReference type="NCBI Taxonomy" id="1850347"/>
    <lineage>
        <taxon>Bacteria</taxon>
        <taxon>Pseudomonadati</taxon>
        <taxon>Pseudomonadota</taxon>
        <taxon>Alphaproteobacteria</taxon>
        <taxon>Sphingomonadales</taxon>
        <taxon>Sphingomonadaceae</taxon>
        <taxon>Novosphingobium</taxon>
    </lineage>
</organism>
<evidence type="ECO:0000256" key="3">
    <source>
        <dbReference type="ARBA" id="ARBA00022692"/>
    </source>
</evidence>
<dbReference type="GO" id="GO:0005886">
    <property type="term" value="C:plasma membrane"/>
    <property type="evidence" value="ECO:0007669"/>
    <property type="project" value="UniProtKB-SubCell"/>
</dbReference>
<comment type="subcellular location">
    <subcellularLocation>
        <location evidence="1">Cell membrane</location>
        <topology evidence="1">Multi-pass membrane protein</topology>
    </subcellularLocation>
</comment>
<comment type="caution">
    <text evidence="8">The sequence shown here is derived from an EMBL/GenBank/DDBJ whole genome shotgun (WGS) entry which is preliminary data.</text>
</comment>
<dbReference type="EMBL" id="LYMM01000041">
    <property type="protein sequence ID" value="PNU03899.1"/>
    <property type="molecule type" value="Genomic_DNA"/>
</dbReference>
<keyword evidence="2" id="KW-1003">Cell membrane</keyword>
<dbReference type="Gene3D" id="3.40.1710.10">
    <property type="entry name" value="abc type-2 transporter like domain"/>
    <property type="match status" value="1"/>
</dbReference>
<evidence type="ECO:0000256" key="1">
    <source>
        <dbReference type="ARBA" id="ARBA00004651"/>
    </source>
</evidence>